<dbReference type="AlphaFoldDB" id="A0A564TED1"/>
<dbReference type="PANTHER" id="PTHR30349:SF64">
    <property type="entry name" value="PROPHAGE INTEGRASE INTD-RELATED"/>
    <property type="match status" value="1"/>
</dbReference>
<evidence type="ECO:0000256" key="4">
    <source>
        <dbReference type="ARBA" id="ARBA00023125"/>
    </source>
</evidence>
<evidence type="ECO:0000256" key="3">
    <source>
        <dbReference type="ARBA" id="ARBA00022908"/>
    </source>
</evidence>
<keyword evidence="8" id="KW-1185">Reference proteome</keyword>
<evidence type="ECO:0000313" key="7">
    <source>
        <dbReference type="EMBL" id="VUX05807.1"/>
    </source>
</evidence>
<protein>
    <submittedName>
        <fullName evidence="7">Tyrosine recombinase XerD</fullName>
    </submittedName>
</protein>
<evidence type="ECO:0000256" key="2">
    <source>
        <dbReference type="ARBA" id="ARBA00008857"/>
    </source>
</evidence>
<dbReference type="GO" id="GO:0003677">
    <property type="term" value="F:DNA binding"/>
    <property type="evidence" value="ECO:0007669"/>
    <property type="project" value="UniProtKB-KW"/>
</dbReference>
<dbReference type="Proteomes" id="UP000406184">
    <property type="component" value="Unassembled WGS sequence"/>
</dbReference>
<keyword evidence="3" id="KW-0229">DNA integration</keyword>
<dbReference type="RefSeq" id="WP_158398653.1">
    <property type="nucleotide sequence ID" value="NZ_CABHMY010000094.1"/>
</dbReference>
<keyword evidence="5" id="KW-0233">DNA recombination</keyword>
<dbReference type="InterPro" id="IPR011010">
    <property type="entry name" value="DNA_brk_join_enz"/>
</dbReference>
<comment type="similarity">
    <text evidence="2">Belongs to the 'phage' integrase family.</text>
</comment>
<dbReference type="Gene3D" id="1.10.443.10">
    <property type="entry name" value="Intergrase catalytic core"/>
    <property type="match status" value="1"/>
</dbReference>
<evidence type="ECO:0000256" key="1">
    <source>
        <dbReference type="ARBA" id="ARBA00003283"/>
    </source>
</evidence>
<reference evidence="7 8" key="1">
    <citation type="submission" date="2019-07" db="EMBL/GenBank/DDBJ databases">
        <authorList>
            <person name="Hibberd C M."/>
            <person name="Gehrig L. J."/>
            <person name="Chang H.-W."/>
            <person name="Venkatesh S."/>
        </authorList>
    </citation>
    <scope>NUCLEOTIDE SEQUENCE [LARGE SCALE GENOMIC DNA]</scope>
    <source>
        <strain evidence="7">Faecalibacterium_prausnitzii_JG_BgPS064</strain>
    </source>
</reference>
<dbReference type="InterPro" id="IPR004107">
    <property type="entry name" value="Integrase_SAM-like_N"/>
</dbReference>
<dbReference type="SUPFAM" id="SSF56349">
    <property type="entry name" value="DNA breaking-rejoining enzymes"/>
    <property type="match status" value="1"/>
</dbReference>
<dbReference type="InterPro" id="IPR013762">
    <property type="entry name" value="Integrase-like_cat_sf"/>
</dbReference>
<dbReference type="Pfam" id="PF00589">
    <property type="entry name" value="Phage_integrase"/>
    <property type="match status" value="1"/>
</dbReference>
<dbReference type="PROSITE" id="PS51898">
    <property type="entry name" value="TYR_RECOMBINASE"/>
    <property type="match status" value="1"/>
</dbReference>
<dbReference type="CDD" id="cd01189">
    <property type="entry name" value="INT_ICEBs1_C_like"/>
    <property type="match status" value="1"/>
</dbReference>
<dbReference type="Gene3D" id="1.10.150.130">
    <property type="match status" value="1"/>
</dbReference>
<sequence length="398" mass="45990">MARKGLNIYKRKDGRWEARYIKSRSSQGKPQYGYLYAASYHEVRNNLQKVIQTLNATDIEKVSATNCKFMDFSVIWLENSSTSLKESTYIRYRTLLNCYLMPSFQQLQMSEITSERVCTFCKELEKHGKRDGTGLSPKTISDILSVLRRILHYAQDQNISIDVTVFNVRVKQIPKVLEILSLSEQTTLQEYLMNQLDALNLGILICLYTGIRVGELCALTWEKISFSDKTICICQTMQRIQKRTSENKKTHIIIAAPKSSSANRVIPIPSTLLKILSQYPLEKNGYFLSGSSLEVVEPRRIQYRFHKILKECCIDRKNFHVLRHTFATRCVEANIDIKTLSEILGHSSVSITMNRYVHPSLSLKRDSMEKLADFIAVKQSVIFRKQSHNRAFMKQFTE</sequence>
<dbReference type="InterPro" id="IPR002104">
    <property type="entry name" value="Integrase_catalytic"/>
</dbReference>
<feature type="domain" description="Tyr recombinase" evidence="6">
    <location>
        <begin position="175"/>
        <end position="369"/>
    </location>
</feature>
<dbReference type="InterPro" id="IPR050090">
    <property type="entry name" value="Tyrosine_recombinase_XerCD"/>
</dbReference>
<dbReference type="InterPro" id="IPR010998">
    <property type="entry name" value="Integrase_recombinase_N"/>
</dbReference>
<accession>A0A564TED1</accession>
<evidence type="ECO:0000256" key="5">
    <source>
        <dbReference type="ARBA" id="ARBA00023172"/>
    </source>
</evidence>
<comment type="function">
    <text evidence="1">Site-specific tyrosine recombinase, which acts by catalyzing the cutting and rejoining of the recombining DNA molecules.</text>
</comment>
<organism evidence="7 8">
    <name type="scientific">Faecalibacterium prausnitzii</name>
    <dbReference type="NCBI Taxonomy" id="853"/>
    <lineage>
        <taxon>Bacteria</taxon>
        <taxon>Bacillati</taxon>
        <taxon>Bacillota</taxon>
        <taxon>Clostridia</taxon>
        <taxon>Eubacteriales</taxon>
        <taxon>Oscillospiraceae</taxon>
        <taxon>Faecalibacterium</taxon>
    </lineage>
</organism>
<evidence type="ECO:0000313" key="8">
    <source>
        <dbReference type="Proteomes" id="UP000406184"/>
    </source>
</evidence>
<dbReference type="GO" id="GO:0006310">
    <property type="term" value="P:DNA recombination"/>
    <property type="evidence" value="ECO:0007669"/>
    <property type="project" value="UniProtKB-KW"/>
</dbReference>
<name>A0A564TED1_9FIRM</name>
<proteinExistence type="inferred from homology"/>
<keyword evidence="4" id="KW-0238">DNA-binding</keyword>
<dbReference type="EMBL" id="CABHMY010000094">
    <property type="protein sequence ID" value="VUX05807.1"/>
    <property type="molecule type" value="Genomic_DNA"/>
</dbReference>
<evidence type="ECO:0000259" key="6">
    <source>
        <dbReference type="PROSITE" id="PS51898"/>
    </source>
</evidence>
<gene>
    <name evidence="7" type="primary">xerD_3</name>
    <name evidence="7" type="ORF">FPPS064S07_02711</name>
</gene>
<dbReference type="Pfam" id="PF14659">
    <property type="entry name" value="Phage_int_SAM_3"/>
    <property type="match status" value="1"/>
</dbReference>
<dbReference type="PANTHER" id="PTHR30349">
    <property type="entry name" value="PHAGE INTEGRASE-RELATED"/>
    <property type="match status" value="1"/>
</dbReference>
<dbReference type="GO" id="GO:0015074">
    <property type="term" value="P:DNA integration"/>
    <property type="evidence" value="ECO:0007669"/>
    <property type="project" value="UniProtKB-KW"/>
</dbReference>